<dbReference type="SMART" id="SM00220">
    <property type="entry name" value="S_TKc"/>
    <property type="match status" value="1"/>
</dbReference>
<dbReference type="GO" id="GO:0005524">
    <property type="term" value="F:ATP binding"/>
    <property type="evidence" value="ECO:0007669"/>
    <property type="project" value="UniProtKB-KW"/>
</dbReference>
<dbReference type="Gene3D" id="1.25.40.20">
    <property type="entry name" value="Ankyrin repeat-containing domain"/>
    <property type="match status" value="2"/>
</dbReference>
<dbReference type="Gene3D" id="3.80.10.10">
    <property type="entry name" value="Ribonuclease Inhibitor"/>
    <property type="match status" value="4"/>
</dbReference>
<keyword evidence="7" id="KW-0067">ATP-binding</keyword>
<dbReference type="PROSITE" id="PS00108">
    <property type="entry name" value="PROTEIN_KINASE_ST"/>
    <property type="match status" value="1"/>
</dbReference>
<dbReference type="InterPro" id="IPR011009">
    <property type="entry name" value="Kinase-like_dom_sf"/>
</dbReference>
<dbReference type="InterPro" id="IPR001611">
    <property type="entry name" value="Leu-rich_rpt"/>
</dbReference>
<protein>
    <recommendedName>
        <fullName evidence="10">Protein kinase domain-containing protein</fullName>
    </recommendedName>
</protein>
<dbReference type="GO" id="GO:0004674">
    <property type="term" value="F:protein serine/threonine kinase activity"/>
    <property type="evidence" value="ECO:0007669"/>
    <property type="project" value="TreeGrafter"/>
</dbReference>
<dbReference type="PROSITE" id="PS51450">
    <property type="entry name" value="LRR"/>
    <property type="match status" value="4"/>
</dbReference>
<dbReference type="SUPFAM" id="SSF52058">
    <property type="entry name" value="L domain-like"/>
    <property type="match status" value="1"/>
</dbReference>
<dbReference type="PROSITE" id="PS50297">
    <property type="entry name" value="ANK_REP_REGION"/>
    <property type="match status" value="1"/>
</dbReference>
<name>A0AAV2TLV4_CALDB</name>
<evidence type="ECO:0000256" key="3">
    <source>
        <dbReference type="ARBA" id="ARBA00022679"/>
    </source>
</evidence>
<evidence type="ECO:0000313" key="12">
    <source>
        <dbReference type="Proteomes" id="UP001497525"/>
    </source>
</evidence>
<gene>
    <name evidence="11" type="ORF">CDAUBV1_LOCUS12229</name>
</gene>
<dbReference type="InterPro" id="IPR051681">
    <property type="entry name" value="Ser/Thr_Kinases-Pseudokinases"/>
</dbReference>
<dbReference type="InterPro" id="IPR003591">
    <property type="entry name" value="Leu-rich_rpt_typical-subtyp"/>
</dbReference>
<evidence type="ECO:0000256" key="4">
    <source>
        <dbReference type="ARBA" id="ARBA00022737"/>
    </source>
</evidence>
<dbReference type="Proteomes" id="UP001497525">
    <property type="component" value="Unassembled WGS sequence"/>
</dbReference>
<evidence type="ECO:0000256" key="9">
    <source>
        <dbReference type="SAM" id="MobiDB-lite"/>
    </source>
</evidence>
<evidence type="ECO:0000256" key="5">
    <source>
        <dbReference type="ARBA" id="ARBA00022741"/>
    </source>
</evidence>
<dbReference type="InterPro" id="IPR036770">
    <property type="entry name" value="Ankyrin_rpt-contain_sf"/>
</dbReference>
<feature type="domain" description="Protein kinase" evidence="10">
    <location>
        <begin position="2467"/>
        <end position="2892"/>
    </location>
</feature>
<keyword evidence="4" id="KW-0677">Repeat</keyword>
<feature type="region of interest" description="Disordered" evidence="9">
    <location>
        <begin position="374"/>
        <end position="394"/>
    </location>
</feature>
<dbReference type="InterPro" id="IPR027417">
    <property type="entry name" value="P-loop_NTPase"/>
</dbReference>
<dbReference type="Pfam" id="PF00023">
    <property type="entry name" value="Ank"/>
    <property type="match status" value="1"/>
</dbReference>
<dbReference type="Gene3D" id="3.40.50.300">
    <property type="entry name" value="P-loop containing nucleotide triphosphate hydrolases"/>
    <property type="match status" value="1"/>
</dbReference>
<reference evidence="11" key="1">
    <citation type="submission" date="2024-06" db="EMBL/GenBank/DDBJ databases">
        <authorList>
            <person name="Liu X."/>
            <person name="Lenzi L."/>
            <person name="Haldenby T S."/>
            <person name="Uol C."/>
        </authorList>
    </citation>
    <scope>NUCLEOTIDE SEQUENCE</scope>
</reference>
<feature type="compositionally biased region" description="Basic residues" evidence="9">
    <location>
        <begin position="1285"/>
        <end position="1302"/>
    </location>
</feature>
<accession>A0AAV2TLV4</accession>
<dbReference type="PROSITE" id="PS50088">
    <property type="entry name" value="ANK_REPEAT"/>
    <property type="match status" value="1"/>
</dbReference>
<keyword evidence="6" id="KW-0418">Kinase</keyword>
<comment type="similarity">
    <text evidence="1">Belongs to the protein kinase superfamily. TKL Ser/Thr protein kinase family.</text>
</comment>
<feature type="region of interest" description="Disordered" evidence="9">
    <location>
        <begin position="2525"/>
        <end position="2544"/>
    </location>
</feature>
<dbReference type="InterPro" id="IPR032675">
    <property type="entry name" value="LRR_dom_sf"/>
</dbReference>
<evidence type="ECO:0000256" key="6">
    <source>
        <dbReference type="ARBA" id="ARBA00022777"/>
    </source>
</evidence>
<dbReference type="Gene3D" id="1.10.510.10">
    <property type="entry name" value="Transferase(Phosphotransferase) domain 1"/>
    <property type="match status" value="1"/>
</dbReference>
<dbReference type="PANTHER" id="PTHR44329:SF288">
    <property type="entry name" value="MITOGEN-ACTIVATED PROTEIN KINASE KINASE KINASE 20"/>
    <property type="match status" value="1"/>
</dbReference>
<dbReference type="PROSITE" id="PS50011">
    <property type="entry name" value="PROTEIN_KINASE_DOM"/>
    <property type="match status" value="1"/>
</dbReference>
<dbReference type="PANTHER" id="PTHR44329">
    <property type="entry name" value="SERINE/THREONINE-PROTEIN KINASE TNNI3K-RELATED"/>
    <property type="match status" value="1"/>
</dbReference>
<dbReference type="SUPFAM" id="SSF48403">
    <property type="entry name" value="Ankyrin repeat"/>
    <property type="match status" value="1"/>
</dbReference>
<keyword evidence="8" id="KW-0040">ANK repeat</keyword>
<evidence type="ECO:0000256" key="7">
    <source>
        <dbReference type="ARBA" id="ARBA00022840"/>
    </source>
</evidence>
<keyword evidence="5" id="KW-0547">Nucleotide-binding</keyword>
<dbReference type="SUPFAM" id="SSF52540">
    <property type="entry name" value="P-loop containing nucleoside triphosphate hydrolases"/>
    <property type="match status" value="1"/>
</dbReference>
<comment type="caution">
    <text evidence="11">The sequence shown here is derived from an EMBL/GenBank/DDBJ whole genome shotgun (WGS) entry which is preliminary data.</text>
</comment>
<dbReference type="InterPro" id="IPR000719">
    <property type="entry name" value="Prot_kinase_dom"/>
</dbReference>
<feature type="region of interest" description="Disordered" evidence="9">
    <location>
        <begin position="2290"/>
        <end position="2315"/>
    </location>
</feature>
<keyword evidence="2" id="KW-0433">Leucine-rich repeat</keyword>
<evidence type="ECO:0000256" key="1">
    <source>
        <dbReference type="ARBA" id="ARBA00005843"/>
    </source>
</evidence>
<feature type="region of interest" description="Disordered" evidence="9">
    <location>
        <begin position="1272"/>
        <end position="1321"/>
    </location>
</feature>
<dbReference type="SMART" id="SM00369">
    <property type="entry name" value="LRR_TYP"/>
    <property type="match status" value="7"/>
</dbReference>
<dbReference type="InterPro" id="IPR002110">
    <property type="entry name" value="Ankyrin_rpt"/>
</dbReference>
<evidence type="ECO:0000256" key="8">
    <source>
        <dbReference type="PROSITE-ProRule" id="PRU00023"/>
    </source>
</evidence>
<feature type="repeat" description="ANK" evidence="8">
    <location>
        <begin position="452"/>
        <end position="484"/>
    </location>
</feature>
<evidence type="ECO:0000313" key="11">
    <source>
        <dbReference type="EMBL" id="CAL5137740.1"/>
    </source>
</evidence>
<organism evidence="11 12">
    <name type="scientific">Calicophoron daubneyi</name>
    <name type="common">Rumen fluke</name>
    <name type="synonym">Paramphistomum daubneyi</name>
    <dbReference type="NCBI Taxonomy" id="300641"/>
    <lineage>
        <taxon>Eukaryota</taxon>
        <taxon>Metazoa</taxon>
        <taxon>Spiralia</taxon>
        <taxon>Lophotrochozoa</taxon>
        <taxon>Platyhelminthes</taxon>
        <taxon>Trematoda</taxon>
        <taxon>Digenea</taxon>
        <taxon>Plagiorchiida</taxon>
        <taxon>Pronocephalata</taxon>
        <taxon>Paramphistomoidea</taxon>
        <taxon>Paramphistomidae</taxon>
        <taxon>Calicophoron</taxon>
    </lineage>
</organism>
<proteinExistence type="inferred from homology"/>
<dbReference type="Pfam" id="PF00069">
    <property type="entry name" value="Pkinase"/>
    <property type="match status" value="1"/>
</dbReference>
<sequence>MANNRSTALSNAEDTQTTINAIYNLMNETNSTWTALGGAGIGKQAVASVVALGAGGMRLGKRLLSATSHKVSQAVISVGSLTNLLSHGGHSKDSPCTNLLTKTQLISWTRSCLNHLLLLCVQHGFIDCLTVLLKAGFRVCPVPTAVLSVQINLCPLPPLSATFYVDQPLMVEQRRSASSESTIEFWAETPGAKLDTAIHAAIHVGRVDMVQQILMWDPNAISLSLPDPTVGALPLHTAAAWNQPGCLSVLLSSAAILSPDVNTPKPAVSQPPGNSNMNSHLLVMDGGCPTYSCRLRGSAALYRFPFCVDQMDCYGLTPFLLAIINGHVENVRQLLELRIPVQHLPTQVHWIQQQQQQGAQQSDDPQREQVIVSTPVSDLNGTPSDTVESLSEPSSHTAFSKSPCAECVCPVDLSRKVSACWLYGRTGLAIQSRRLIINPREHGHLIASFVCGQFDALHLAVMSGNVELVRLLLTIDDDLDINALVLPCSHRATKKSLCISYSLSPGQKTIDIPVNALGLACCLASSDEKIACSVVEALLDAGAADPDQILFGYAIQQSCFELAGTLLTYHALKKCISSEISPRLHLDLSHKTVGPLRVPAGFWMFVNGPFFKWIATAIRKHLEPTHSNLLLSRAPEIMCISLITRVTLSHCELETLPWCLLGDLICLQELNLSWNRISELSKQLPPNAPRSHSKDSCEYLCWAPHLIYWDLSHNSLGTVPPWVFVPPRRPGHHASHFLRPVKLSNSSTIRRSFTCSNLCSLTSTAVLFAPKLTHLILSQNRISAMPGEMWLSEKLCFLDLSWNLLTSLPLPTPMASEVTGSMNETQLNRSISGLDAVHGSNIQSLSHVCRSSFTKNEDAQLNRMNRYISTSFLTQVAFADRFISSASRNSEEHSQCSDKLSGYRPTETGSKGRRGLVHLWLNHNSLSALTPLANGIQETSPDISSQDLFEETVDDRSKTLSQLAPCLQHLDASHNRIRSFPGFGFFPKTLVHLDLSNNLLDDIQKFHVAKHVRSRSSSGSLVLSEPHVPLPRLRSRSCDKPSTTASITDLERDILPCLEHLNLRGNLLEVFSPLVPDFAPIRSWNSSLCLPASNSARFDFDHLFGESPCSEWYCRHKQFSRPRIQYPRLKTLDLGNNRRLMRISPAVSDLSSLQQVFLDGCPLLNEIPADLWRLCDLQTLYLVNSPFENIANSDEKHDGLLVVNETDENKRAVMSDQQQNLTRRVVNKLKSMTVRAHPFNELNLFVLGPPRVGKSTLVRLLFKNEQEAAHQSHDGCQELNASTHAPRRKCGKASRSASRSKKSAQPPEPRTYSVGAVGELIDRPNPGESTGLLYSEGCSPGVEITRIVINRPFQEVSLSSTSTVRPSEPTRWCNEVVFNVWDFGSSTQRTFVSEDSGNSSCASLSNESTSSIQELLYCRSSVFLVVWRLSDGIRGLNEITTWLMSIQSNTPHAPVILVGTHADFCQKDPYVHDLSRRTRSLFFDAPSLNVLNEAVQTRFAGMTDLASFGLPNLYGHVMFNLHEQSNPDLRNGLFNLATLIHKAANAILLPVRIASSMFVDLVRGPNTCLTLLNLPIPHLYRQVIMCTQQLLSDLHNTSRPPVMLVDGFLKEIDLRLRRQFSADRIPISQPSHGSGEHSNKTAVNHYDEVVFLTQSSHGFTSRGEAMAVLVFLNEFGIVRHFSEAPLQHLVFLSPAWLINLLFRFGIELGRSRLGGTVFVKRGCSVPDLVGPVSSNSSKVSVSNSRVNTAVINLSTLRSTIRSCLDCQSKEAHSDGEPSPGLNLFLDALIPLLAKVRLISQLDSSHFFLPSLLSARSVRTNIRPVVPSLPSSKSQVDQGVVARPHQNGENQIVNAPVKYSKVYPPRRFRKMNPPIRPKNSCRRNSLNIPTLSSPECHLLPANGGVPESVNPRLVWAVHTVASEEIVRVYSMSYIPLGFWSRLASRLLTDSTVDEVCSQIYSSNPLPARWARDKLPIELQLPNTFQQPPEWTVWKHGMRLSLADGKIGLARLQQLTKGPCALHRSYWTNSRSLPSSSKSHLYQADEWEEFAASEGEEALPESTLFPSTLPTLDSVRRASLTRSQMLGSSYRTGVVGAATNTYQDRKVHLFRWLPADARKKECDYVHTTDDLSKRASAFAIRSDGNLVFEDNDKFESSCLIELHIPSHWLHWRVVYENAHSGRAFRSDSAPSLSSAQAAKTNSVQQQQFVKPNRQAIAKLLAKIVDHMDHLLEDWYPDLGTRFRQANDGSYLVDRIIPCCVCLASVPTAPSSASRLDTSSPAHETQKCVDFQLKHRQSQTSTHSDSAPSPTDADSDDLDAQTLLDDSVGHRISPFVRSVSSGQVGCVDPNNLVVGLGSGEHHLAVQSTILSKSQAILRRIPKRAQSVGATHTGESDTTPAYSCVVYAISVSDYIHWMFVNSPVSRVSGPLTEYPQFVQLCCPRHPTVPFQAPDLRFDDLNRELLVPASRVQLVKFLGRGAFASVFTGLLHTGEHTDDQLTGTESDGSGNSDAVPIALKLSSPIDPRLQTQNHESKQHESDSAGGATSGHGNMHDALLLFNQEQRRWALSPVEACSTAYQEVRAELNVLVRIMSGLGVRKFNSPRTKRMRSSNPFYIASRFSSASRVYKRLLSRPSNSLSENLSTLLDSDANGGGKSSLCDLIRPQHLLVCLGLIALNPLGVILPLAPNGNLSDYLEFISEECANRQCPVDYHAIHPITMILAINQIATALSYLHNLDIVHRDVKLDNLLVWDMPGLSRTLPSDPRHVHIVLMDYGASQLKTTFDGCRGYVGTAGYMAPEILKYLGEETYTEKVDIYSLGIIICELIKTEPAYKQCVSTRFHLDQRVLAGIRPDIPSDKAAGSPSTILDLMYLCWHGDPSVRPSASSVAQLTTPWWQFVPKTMHPPPFTQRPDEAGVKVENCGSPECKTGVEMNGCYHIRSVHHLDTLDVVTCALFDPENNLWLGGYRHPSRAAKSPKSSTVFSSVSVCAASQVCPSCSDGLLPREFSQREGVLLLTSLPSYNNGNDANKRSGENDPSYQIVDIWPLNWVASGENTEGWEHTPCGPKFFTVRLDDACPDWPQRICRTNQSVDNPRSFFVNCVTAAGYLCIYSYPSMTRLIKIRLYFGTESITKPVKFNATRWACSLLLLVSTETVQEDTSHSSPKRSPSLHYHLVLSLETGHLGLVTVWIHKLAAHHGCSSQSASLSGVSWISERLVSYAGLFLPPACGSQLWLGQSDSRISTYTLDSFRSKGRTNQCEWAFRPLGFWTASTSPEAGSVVNALLIEPTRTSLEENSAGLYAESMTKECRVWSYLCPKRELTCWSAAARTALRSIQLGDLLPNSPAGLNHKHAAFSRYDAHMDWLDSSSILISTTDGLLIRVQVYSSGTLSSDSAQSTQSTLQFFRYHGDCTTLENVTLVACIKPSARSDCSKLPLIYTLGRGFRSPLRSHLSSSSSSVLARWNRRDFTEQRSFYVVSLFCDKFLFP</sequence>
<dbReference type="InterPro" id="IPR008271">
    <property type="entry name" value="Ser/Thr_kinase_AS"/>
</dbReference>
<keyword evidence="3" id="KW-0808">Transferase</keyword>
<dbReference type="SMART" id="SM00248">
    <property type="entry name" value="ANK"/>
    <property type="match status" value="5"/>
</dbReference>
<evidence type="ECO:0000259" key="10">
    <source>
        <dbReference type="PROSITE" id="PS50011"/>
    </source>
</evidence>
<dbReference type="SUPFAM" id="SSF56112">
    <property type="entry name" value="Protein kinase-like (PK-like)"/>
    <property type="match status" value="1"/>
</dbReference>
<dbReference type="EMBL" id="CAXLJL010000434">
    <property type="protein sequence ID" value="CAL5137740.1"/>
    <property type="molecule type" value="Genomic_DNA"/>
</dbReference>
<dbReference type="GO" id="GO:0009966">
    <property type="term" value="P:regulation of signal transduction"/>
    <property type="evidence" value="ECO:0007669"/>
    <property type="project" value="UniProtKB-ARBA"/>
</dbReference>
<evidence type="ECO:0000256" key="2">
    <source>
        <dbReference type="ARBA" id="ARBA00022614"/>
    </source>
</evidence>